<feature type="domain" description="Pyrrolo-quinoline quinone repeat" evidence="1">
    <location>
        <begin position="322"/>
        <end position="424"/>
    </location>
</feature>
<keyword evidence="3" id="KW-1185">Reference proteome</keyword>
<dbReference type="Gene3D" id="2.40.10.480">
    <property type="match status" value="1"/>
</dbReference>
<dbReference type="Gene3D" id="2.130.10.10">
    <property type="entry name" value="YVTN repeat-like/Quinoprotein amine dehydrogenase"/>
    <property type="match status" value="1"/>
</dbReference>
<evidence type="ECO:0000313" key="2">
    <source>
        <dbReference type="EMBL" id="KIA61031.1"/>
    </source>
</evidence>
<dbReference type="PANTHER" id="PTHR34512">
    <property type="entry name" value="CELL SURFACE PROTEIN"/>
    <property type="match status" value="1"/>
</dbReference>
<dbReference type="InterPro" id="IPR015943">
    <property type="entry name" value="WD40/YVTN_repeat-like_dom_sf"/>
</dbReference>
<reference evidence="2 3" key="1">
    <citation type="journal article" date="2014" name="Int. J. Syst. Evol. Microbiol.">
        <title>Nocardia vulneris sp. nov., isolated from wounds of human patients in North America.</title>
        <authorList>
            <person name="Lasker B.A."/>
            <person name="Bell M."/>
            <person name="Klenk H.P."/>
            <person name="Sproer C."/>
            <person name="Schumann C."/>
            <person name="Schumann P."/>
            <person name="Brown J.M."/>
        </authorList>
    </citation>
    <scope>NUCLEOTIDE SEQUENCE [LARGE SCALE GENOMIC DNA]</scope>
    <source>
        <strain evidence="2 3">W9851</strain>
    </source>
</reference>
<protein>
    <submittedName>
        <fullName evidence="2">Lipase</fullName>
    </submittedName>
</protein>
<accession>A0ABR4Z6U4</accession>
<dbReference type="InterPro" id="IPR011047">
    <property type="entry name" value="Quinoprotein_ADH-like_sf"/>
</dbReference>
<dbReference type="Proteomes" id="UP000031364">
    <property type="component" value="Unassembled WGS sequence"/>
</dbReference>
<dbReference type="SUPFAM" id="SSF50998">
    <property type="entry name" value="Quinoprotein alcohol dehydrogenase-like"/>
    <property type="match status" value="1"/>
</dbReference>
<dbReference type="Pfam" id="PF13360">
    <property type="entry name" value="PQQ_2"/>
    <property type="match status" value="1"/>
</dbReference>
<dbReference type="InterPro" id="IPR002372">
    <property type="entry name" value="PQQ_rpt_dom"/>
</dbReference>
<evidence type="ECO:0000259" key="1">
    <source>
        <dbReference type="Pfam" id="PF13360"/>
    </source>
</evidence>
<evidence type="ECO:0000313" key="3">
    <source>
        <dbReference type="Proteomes" id="UP000031364"/>
    </source>
</evidence>
<sequence>MRSVPGLRGLILAAVAAVLTTAGAVYVLTQPADEVRKITGTAAAAPGLAWSVAAATRGEDGLEFRDPVAGTEFDVGGPGFIDAGDTLVTVTGAANGDMALRDPMLVGLDAKSGAVRWRAPAPGLRGCAAAPVDGRIVCYANASEASELIGYDLGSGKITRTPTPWLVFALATLGDRVYVAEGDVESDDVRVHAGTFADPQASWSRDFTLGTAWEDLSGDALTVTDGQGVLALGAGLAGFDLDSGAPTWTAELNGCSRASGVRGALVQRVHTECSGYRVTGSDLLDRTGRVIATTDQAATQSLSIDSPADDTVPVLLADSARDRRTGAVVWTNSDLVTAARGSETGNTTTGTAIAVVGAAALLRDDQAHTMTGLDMRTGHRLWQVRAERYGTAAAWDGQVVVLSDATGLWAVDPKTGATVWDIPFTAVDVTPDVLSGGGQLRARTTGHFFYASARTLIALRPL</sequence>
<dbReference type="EMBL" id="JNFP01000053">
    <property type="protein sequence ID" value="KIA61031.1"/>
    <property type="molecule type" value="Genomic_DNA"/>
</dbReference>
<dbReference type="PANTHER" id="PTHR34512:SF30">
    <property type="entry name" value="OUTER MEMBRANE PROTEIN ASSEMBLY FACTOR BAMB"/>
    <property type="match status" value="1"/>
</dbReference>
<name>A0ABR4Z6U4_9NOCA</name>
<dbReference type="RefSeq" id="WP_043678487.1">
    <property type="nucleotide sequence ID" value="NZ_BDCI01000039.1"/>
</dbReference>
<comment type="caution">
    <text evidence="2">The sequence shown here is derived from an EMBL/GenBank/DDBJ whole genome shotgun (WGS) entry which is preliminary data.</text>
</comment>
<proteinExistence type="predicted"/>
<gene>
    <name evidence="2" type="ORF">FG87_33360</name>
</gene>
<organism evidence="2 3">
    <name type="scientific">Nocardia vulneris</name>
    <dbReference type="NCBI Taxonomy" id="1141657"/>
    <lineage>
        <taxon>Bacteria</taxon>
        <taxon>Bacillati</taxon>
        <taxon>Actinomycetota</taxon>
        <taxon>Actinomycetes</taxon>
        <taxon>Mycobacteriales</taxon>
        <taxon>Nocardiaceae</taxon>
        <taxon>Nocardia</taxon>
    </lineage>
</organism>